<feature type="compositionally biased region" description="Low complexity" evidence="1">
    <location>
        <begin position="145"/>
        <end position="159"/>
    </location>
</feature>
<dbReference type="KEGG" id="lgi:LOTGIDRAFT_170099"/>
<feature type="region of interest" description="Disordered" evidence="1">
    <location>
        <begin position="271"/>
        <end position="382"/>
    </location>
</feature>
<dbReference type="AlphaFoldDB" id="V3ZNA2"/>
<dbReference type="STRING" id="225164.V3ZNA2"/>
<accession>V3ZNA2</accession>
<feature type="region of interest" description="Disordered" evidence="1">
    <location>
        <begin position="471"/>
        <end position="528"/>
    </location>
</feature>
<feature type="compositionally biased region" description="Basic and acidic residues" evidence="1">
    <location>
        <begin position="282"/>
        <end position="298"/>
    </location>
</feature>
<evidence type="ECO:0000256" key="1">
    <source>
        <dbReference type="SAM" id="MobiDB-lite"/>
    </source>
</evidence>
<organism evidence="2 3">
    <name type="scientific">Lottia gigantea</name>
    <name type="common">Giant owl limpet</name>
    <dbReference type="NCBI Taxonomy" id="225164"/>
    <lineage>
        <taxon>Eukaryota</taxon>
        <taxon>Metazoa</taxon>
        <taxon>Spiralia</taxon>
        <taxon>Lophotrochozoa</taxon>
        <taxon>Mollusca</taxon>
        <taxon>Gastropoda</taxon>
        <taxon>Patellogastropoda</taxon>
        <taxon>Lottioidea</taxon>
        <taxon>Lottiidae</taxon>
        <taxon>Lottia</taxon>
    </lineage>
</organism>
<feature type="compositionally biased region" description="Basic and acidic residues" evidence="1">
    <location>
        <begin position="488"/>
        <end position="505"/>
    </location>
</feature>
<dbReference type="HOGENOM" id="CLU_338117_0_0_1"/>
<feature type="compositionally biased region" description="Polar residues" evidence="1">
    <location>
        <begin position="476"/>
        <end position="485"/>
    </location>
</feature>
<feature type="compositionally biased region" description="Low complexity" evidence="1">
    <location>
        <begin position="1"/>
        <end position="10"/>
    </location>
</feature>
<feature type="compositionally biased region" description="Polar residues" evidence="1">
    <location>
        <begin position="815"/>
        <end position="842"/>
    </location>
</feature>
<feature type="compositionally biased region" description="Low complexity" evidence="1">
    <location>
        <begin position="366"/>
        <end position="382"/>
    </location>
</feature>
<feature type="compositionally biased region" description="Polar residues" evidence="1">
    <location>
        <begin position="129"/>
        <end position="144"/>
    </location>
</feature>
<dbReference type="GeneID" id="20241319"/>
<reference evidence="2 3" key="1">
    <citation type="journal article" date="2013" name="Nature">
        <title>Insights into bilaterian evolution from three spiralian genomes.</title>
        <authorList>
            <person name="Simakov O."/>
            <person name="Marletaz F."/>
            <person name="Cho S.J."/>
            <person name="Edsinger-Gonzales E."/>
            <person name="Havlak P."/>
            <person name="Hellsten U."/>
            <person name="Kuo D.H."/>
            <person name="Larsson T."/>
            <person name="Lv J."/>
            <person name="Arendt D."/>
            <person name="Savage R."/>
            <person name="Osoegawa K."/>
            <person name="de Jong P."/>
            <person name="Grimwood J."/>
            <person name="Chapman J.A."/>
            <person name="Shapiro H."/>
            <person name="Aerts A."/>
            <person name="Otillar R.P."/>
            <person name="Terry A.Y."/>
            <person name="Boore J.L."/>
            <person name="Grigoriev I.V."/>
            <person name="Lindberg D.R."/>
            <person name="Seaver E.C."/>
            <person name="Weisblat D.A."/>
            <person name="Putnam N.H."/>
            <person name="Rokhsar D.S."/>
        </authorList>
    </citation>
    <scope>NUCLEOTIDE SEQUENCE [LARGE SCALE GENOMIC DNA]</scope>
</reference>
<evidence type="ECO:0000313" key="2">
    <source>
        <dbReference type="EMBL" id="ESO82321.1"/>
    </source>
</evidence>
<dbReference type="RefSeq" id="XP_009066983.1">
    <property type="nucleotide sequence ID" value="XM_009068735.1"/>
</dbReference>
<dbReference type="Proteomes" id="UP000030746">
    <property type="component" value="Unassembled WGS sequence"/>
</dbReference>
<dbReference type="EMBL" id="KB203946">
    <property type="protein sequence ID" value="ESO82321.1"/>
    <property type="molecule type" value="Genomic_DNA"/>
</dbReference>
<sequence>MPLQGSSSPQHPQPPGGMVDPGAMPGQGSNAWPPGHSQMMGTPGVSDGVQMGQYPQFPGQPPMFGYQYPQGQGMYMPYYPTVTPEMMMNYQHQMQYMQQMHQQSAQTPQQYMMPQQLFFPNFMFPSQMYPQFQNQPSLPQSEACNSNGGSPPRSPSQSRRLIRDESGQDILVQSHSQYSSQDGKKNNASNAGLANLEQAIMMVIGNRKEVPSSGSQASISQTQSPSLPVTQNSSDATPDVIESSTEQEPIEIKVIKRDSVKRRSRFIVEAVKEDTEESSPEGNEKSPEEPPEEKPIEKKKGRFQVTKIKDGVTNVSKEEASTETPLVTDSDTNTSVDKASSHVPVTNTDSQLPAASQHPASPTLASQSSPRPHPSPNSNFPRIASISRWLDRLNCEVPSSSSSSLGNKEGLTLQLHRAASFDLCGPRFLKKKRSASIACLPSYIYTSSDSGGGSLSDLSVSDNVKSYGDRLLPSDSVDSSTQTSPAVLKKDPKLRTPLKRQEKVEVPVSPDKINDSEKKTPPVTPSGEKEVYKLEDDNEYKEMIIRHQKEKMEFHNRQQREVSAFLQKKGLTMACLMPPISSGSSSVSSASMSPMIGGIPISPVVMSSITANQNQKAMEKEKRTFSDDLFKYTDLSLPAKMPPKQDSKKSLNEIRQEMEMAPWDAGSTANSRRSSIDVTAMSQNYISEQIRQQQMLQSMMQPMFPYQQYGNYPVSGTSTPQQFYPYNAGSRMNLNISQGLPQQSGMPQLQGFPQQTGIPQQGIPQQMMPQGLTSTQSQMIHGMNQQQGIPQQATIQQGFPPGMTPGIQQGIPKGVSQSIPQGNPQGSTVQTNTIPNQNLTNS</sequence>
<name>V3ZNA2_LOTGI</name>
<keyword evidence="3" id="KW-1185">Reference proteome</keyword>
<feature type="compositionally biased region" description="Polar residues" evidence="1">
    <location>
        <begin position="322"/>
        <end position="365"/>
    </location>
</feature>
<proteinExistence type="predicted"/>
<feature type="region of interest" description="Disordered" evidence="1">
    <location>
        <begin position="209"/>
        <end position="245"/>
    </location>
</feature>
<gene>
    <name evidence="2" type="ORF">LOTGIDRAFT_170099</name>
</gene>
<dbReference type="CTD" id="20241319"/>
<feature type="region of interest" description="Disordered" evidence="1">
    <location>
        <begin position="129"/>
        <end position="161"/>
    </location>
</feature>
<evidence type="ECO:0000313" key="3">
    <source>
        <dbReference type="Proteomes" id="UP000030746"/>
    </source>
</evidence>
<protein>
    <submittedName>
        <fullName evidence="2">Uncharacterized protein</fullName>
    </submittedName>
</protein>
<feature type="region of interest" description="Disordered" evidence="1">
    <location>
        <begin position="1"/>
        <end position="45"/>
    </location>
</feature>
<feature type="compositionally biased region" description="Polar residues" evidence="1">
    <location>
        <begin position="212"/>
        <end position="245"/>
    </location>
</feature>
<feature type="region of interest" description="Disordered" evidence="1">
    <location>
        <begin position="807"/>
        <end position="842"/>
    </location>
</feature>